<reference evidence="4" key="1">
    <citation type="submission" date="2017-02" db="EMBL/GenBank/DDBJ databases">
        <authorList>
            <person name="Varghese N."/>
            <person name="Submissions S."/>
        </authorList>
    </citation>
    <scope>NUCLEOTIDE SEQUENCE [LARGE SCALE GENOMIC DNA]</scope>
    <source>
        <strain evidence="4">DSM 22270</strain>
    </source>
</reference>
<feature type="domain" description="D-apionate lactonase TIM barrel" evidence="2">
    <location>
        <begin position="250"/>
        <end position="499"/>
    </location>
</feature>
<dbReference type="Proteomes" id="UP000190897">
    <property type="component" value="Unassembled WGS sequence"/>
</dbReference>
<dbReference type="InterPro" id="IPR058787">
    <property type="entry name" value="ApnL_M"/>
</dbReference>
<keyword evidence="4" id="KW-1185">Reference proteome</keyword>
<feature type="domain" description="D-apionate lactonase N-terminal" evidence="1">
    <location>
        <begin position="3"/>
        <end position="214"/>
    </location>
</feature>
<evidence type="ECO:0000313" key="3">
    <source>
        <dbReference type="EMBL" id="SKB82338.1"/>
    </source>
</evidence>
<dbReference type="OrthoDB" id="931854at2"/>
<dbReference type="Pfam" id="PF25837">
    <property type="entry name" value="Apionate_lact_N"/>
    <property type="match status" value="1"/>
</dbReference>
<gene>
    <name evidence="3" type="ORF">SAMN05660293_02379</name>
</gene>
<organism evidence="3 4">
    <name type="scientific">Dyadobacter psychrophilus</name>
    <dbReference type="NCBI Taxonomy" id="651661"/>
    <lineage>
        <taxon>Bacteria</taxon>
        <taxon>Pseudomonadati</taxon>
        <taxon>Bacteroidota</taxon>
        <taxon>Cytophagia</taxon>
        <taxon>Cytophagales</taxon>
        <taxon>Spirosomataceae</taxon>
        <taxon>Dyadobacter</taxon>
    </lineage>
</organism>
<dbReference type="STRING" id="651661.SAMN05660293_02379"/>
<proteinExistence type="predicted"/>
<dbReference type="AlphaFoldDB" id="A0A1T5EEU2"/>
<evidence type="ECO:0000259" key="1">
    <source>
        <dbReference type="Pfam" id="PF25837"/>
    </source>
</evidence>
<dbReference type="RefSeq" id="WP_082214867.1">
    <property type="nucleotide sequence ID" value="NZ_FUZA01000002.1"/>
</dbReference>
<dbReference type="Pfam" id="PF25838">
    <property type="entry name" value="Apionate_lact_M"/>
    <property type="match status" value="1"/>
</dbReference>
<dbReference type="InterPro" id="IPR058788">
    <property type="entry name" value="ApnL_N"/>
</dbReference>
<protein>
    <submittedName>
        <fullName evidence="3">Uncharacterized protein</fullName>
    </submittedName>
</protein>
<sequence length="583" mass="65389">MLLHAGPVQADYAEGNLRYIRIGNQEVVRMIYFAIRDRNWNTLLAEISAEEVKHNADSFSIKFTGKVREDGFQFKWKVKIIGSADGSIHFSIHGQAGNTFLSNRAGLCVLHATDKFAGTPCCIEHPDGYFSHKYFPVTISPHQPFLNIRAMEWPVGKTTRARLDFDGDIFETEDQRNWSDASYKTYYTPLELPFPRLIETGTLIDQSVKLTVTDAFTAQENDFDTVRIHRNNAYTGFPDIGLRLASNISDSELEFVKSLTISHLRKAISLSSKHWHEELLQALEHCRYCETTLELVVFCNSSNIDISAFLDLVNVHAHILKSIIFFDETSKMTSSDLIAHVVSKIREQMPNVELGGGTDGHFADINRNRIDSTTLDFISFSLTPLAHLKDDRTMIDNMQAQFDMIKGAEEIAPGKRLHVSPITLKPRSNAVEADNESVENNYDTRQTSDLAAGWTLGSLKYLTEAGANSITYFETNGFGGIISDGNIYPVGKLLQFILNWKPAEIEATSSDLPLNVSSLLMHRSDRNESCLIIANHTNEKQTVILEPNSELRYPKIIFTLNNNTDSVLEGNMLTLAPMGVVAL</sequence>
<dbReference type="EMBL" id="FUZA01000002">
    <property type="protein sequence ID" value="SKB82338.1"/>
    <property type="molecule type" value="Genomic_DNA"/>
</dbReference>
<accession>A0A1T5EEU2</accession>
<name>A0A1T5EEU2_9BACT</name>
<dbReference type="SUPFAM" id="SSF51011">
    <property type="entry name" value="Glycosyl hydrolase domain"/>
    <property type="match status" value="1"/>
</dbReference>
<evidence type="ECO:0000313" key="4">
    <source>
        <dbReference type="Proteomes" id="UP000190897"/>
    </source>
</evidence>
<evidence type="ECO:0000259" key="2">
    <source>
        <dbReference type="Pfam" id="PF25838"/>
    </source>
</evidence>